<dbReference type="OrthoDB" id="5565075at2759"/>
<dbReference type="GO" id="GO:0006508">
    <property type="term" value="P:proteolysis"/>
    <property type="evidence" value="ECO:0007669"/>
    <property type="project" value="InterPro"/>
</dbReference>
<keyword evidence="6" id="KW-1185">Reference proteome</keyword>
<dbReference type="SUPFAM" id="SSF50494">
    <property type="entry name" value="Trypsin-like serine proteases"/>
    <property type="match status" value="1"/>
</dbReference>
<dbReference type="PROSITE" id="PS00134">
    <property type="entry name" value="TRYPSIN_HIS"/>
    <property type="match status" value="1"/>
</dbReference>
<dbReference type="GO" id="GO:0004252">
    <property type="term" value="F:serine-type endopeptidase activity"/>
    <property type="evidence" value="ECO:0007669"/>
    <property type="project" value="InterPro"/>
</dbReference>
<reference evidence="5 6" key="1">
    <citation type="journal article" date="2007" name="Nature">
        <title>Evolution of genes and genomes on the Drosophila phylogeny.</title>
        <authorList>
            <consortium name="Drosophila 12 Genomes Consortium"/>
            <person name="Clark A.G."/>
            <person name="Eisen M.B."/>
            <person name="Smith D.R."/>
            <person name="Bergman C.M."/>
            <person name="Oliver B."/>
            <person name="Markow T.A."/>
            <person name="Kaufman T.C."/>
            <person name="Kellis M."/>
            <person name="Gelbart W."/>
            <person name="Iyer V.N."/>
            <person name="Pollard D.A."/>
            <person name="Sackton T.B."/>
            <person name="Larracuente A.M."/>
            <person name="Singh N.D."/>
            <person name="Abad J.P."/>
            <person name="Abt D.N."/>
            <person name="Adryan B."/>
            <person name="Aguade M."/>
            <person name="Akashi H."/>
            <person name="Anderson W.W."/>
            <person name="Aquadro C.F."/>
            <person name="Ardell D.H."/>
            <person name="Arguello R."/>
            <person name="Artieri C.G."/>
            <person name="Barbash D.A."/>
            <person name="Barker D."/>
            <person name="Barsanti P."/>
            <person name="Batterham P."/>
            <person name="Batzoglou S."/>
            <person name="Begun D."/>
            <person name="Bhutkar A."/>
            <person name="Blanco E."/>
            <person name="Bosak S.A."/>
            <person name="Bradley R.K."/>
            <person name="Brand A.D."/>
            <person name="Brent M.R."/>
            <person name="Brooks A.N."/>
            <person name="Brown R.H."/>
            <person name="Butlin R.K."/>
            <person name="Caggese C."/>
            <person name="Calvi B.R."/>
            <person name="Bernardo de Carvalho A."/>
            <person name="Caspi A."/>
            <person name="Castrezana S."/>
            <person name="Celniker S.E."/>
            <person name="Chang J.L."/>
            <person name="Chapple C."/>
            <person name="Chatterji S."/>
            <person name="Chinwalla A."/>
            <person name="Civetta A."/>
            <person name="Clifton S.W."/>
            <person name="Comeron J.M."/>
            <person name="Costello J.C."/>
            <person name="Coyne J.A."/>
            <person name="Daub J."/>
            <person name="David R.G."/>
            <person name="Delcher A.L."/>
            <person name="Delehaunty K."/>
            <person name="Do C.B."/>
            <person name="Ebling H."/>
            <person name="Edwards K."/>
            <person name="Eickbush T."/>
            <person name="Evans J.D."/>
            <person name="Filipski A."/>
            <person name="Findeiss S."/>
            <person name="Freyhult E."/>
            <person name="Fulton L."/>
            <person name="Fulton R."/>
            <person name="Garcia A.C."/>
            <person name="Gardiner A."/>
            <person name="Garfield D.A."/>
            <person name="Garvin B.E."/>
            <person name="Gibson G."/>
            <person name="Gilbert D."/>
            <person name="Gnerre S."/>
            <person name="Godfrey J."/>
            <person name="Good R."/>
            <person name="Gotea V."/>
            <person name="Gravely B."/>
            <person name="Greenberg A.J."/>
            <person name="Griffiths-Jones S."/>
            <person name="Gross S."/>
            <person name="Guigo R."/>
            <person name="Gustafson E.A."/>
            <person name="Haerty W."/>
            <person name="Hahn M.W."/>
            <person name="Halligan D.L."/>
            <person name="Halpern A.L."/>
            <person name="Halter G.M."/>
            <person name="Han M.V."/>
            <person name="Heger A."/>
            <person name="Hillier L."/>
            <person name="Hinrichs A.S."/>
            <person name="Holmes I."/>
            <person name="Hoskins R.A."/>
            <person name="Hubisz M.J."/>
            <person name="Hultmark D."/>
            <person name="Huntley M.A."/>
            <person name="Jaffe D.B."/>
            <person name="Jagadeeshan S."/>
            <person name="Jeck W.R."/>
            <person name="Johnson J."/>
            <person name="Jones C.D."/>
            <person name="Jordan W.C."/>
            <person name="Karpen G.H."/>
            <person name="Kataoka E."/>
            <person name="Keightley P.D."/>
            <person name="Kheradpour P."/>
            <person name="Kirkness E.F."/>
            <person name="Koerich L.B."/>
            <person name="Kristiansen K."/>
            <person name="Kudrna D."/>
            <person name="Kulathinal R.J."/>
            <person name="Kumar S."/>
            <person name="Kwok R."/>
            <person name="Lander E."/>
            <person name="Langley C.H."/>
            <person name="Lapoint R."/>
            <person name="Lazzaro B.P."/>
            <person name="Lee S.J."/>
            <person name="Levesque L."/>
            <person name="Li R."/>
            <person name="Lin C.F."/>
            <person name="Lin M.F."/>
            <person name="Lindblad-Toh K."/>
            <person name="Llopart A."/>
            <person name="Long M."/>
            <person name="Low L."/>
            <person name="Lozovsky E."/>
            <person name="Lu J."/>
            <person name="Luo M."/>
            <person name="Machado C.A."/>
            <person name="Makalowski W."/>
            <person name="Marzo M."/>
            <person name="Matsuda M."/>
            <person name="Matzkin L."/>
            <person name="McAllister B."/>
            <person name="McBride C.S."/>
            <person name="McKernan B."/>
            <person name="McKernan K."/>
            <person name="Mendez-Lago M."/>
            <person name="Minx P."/>
            <person name="Mollenhauer M.U."/>
            <person name="Montooth K."/>
            <person name="Mount S.M."/>
            <person name="Mu X."/>
            <person name="Myers E."/>
            <person name="Negre B."/>
            <person name="Newfeld S."/>
            <person name="Nielsen R."/>
            <person name="Noor M.A."/>
            <person name="O'Grady P."/>
            <person name="Pachter L."/>
            <person name="Papaceit M."/>
            <person name="Parisi M.J."/>
            <person name="Parisi M."/>
            <person name="Parts L."/>
            <person name="Pedersen J.S."/>
            <person name="Pesole G."/>
            <person name="Phillippy A.M."/>
            <person name="Ponting C.P."/>
            <person name="Pop M."/>
            <person name="Porcelli D."/>
            <person name="Powell J.R."/>
            <person name="Prohaska S."/>
            <person name="Pruitt K."/>
            <person name="Puig M."/>
            <person name="Quesneville H."/>
            <person name="Ram K.R."/>
            <person name="Rand D."/>
            <person name="Rasmussen M.D."/>
            <person name="Reed L.K."/>
            <person name="Reenan R."/>
            <person name="Reily A."/>
            <person name="Remington K.A."/>
            <person name="Rieger T.T."/>
            <person name="Ritchie M.G."/>
            <person name="Robin C."/>
            <person name="Rogers Y.H."/>
            <person name="Rohde C."/>
            <person name="Rozas J."/>
            <person name="Rubenfield M.J."/>
            <person name="Ruiz A."/>
            <person name="Russo S."/>
            <person name="Salzberg S.L."/>
            <person name="Sanchez-Gracia A."/>
            <person name="Saranga D.J."/>
            <person name="Sato H."/>
            <person name="Schaeffer S.W."/>
            <person name="Schatz M.C."/>
            <person name="Schlenke T."/>
            <person name="Schwartz R."/>
            <person name="Segarra C."/>
            <person name="Singh R.S."/>
            <person name="Sirot L."/>
            <person name="Sirota M."/>
            <person name="Sisneros N.B."/>
            <person name="Smith C.D."/>
            <person name="Smith T.F."/>
            <person name="Spieth J."/>
            <person name="Stage D.E."/>
            <person name="Stark A."/>
            <person name="Stephan W."/>
            <person name="Strausberg R.L."/>
            <person name="Strempel S."/>
            <person name="Sturgill D."/>
            <person name="Sutton G."/>
            <person name="Sutton G.G."/>
            <person name="Tao W."/>
            <person name="Teichmann S."/>
            <person name="Tobari Y.N."/>
            <person name="Tomimura Y."/>
            <person name="Tsolas J.M."/>
            <person name="Valente V.L."/>
            <person name="Venter E."/>
            <person name="Venter J.C."/>
            <person name="Vicario S."/>
            <person name="Vieira F.G."/>
            <person name="Vilella A.J."/>
            <person name="Villasante A."/>
            <person name="Walenz B."/>
            <person name="Wang J."/>
            <person name="Wasserman M."/>
            <person name="Watts T."/>
            <person name="Wilson D."/>
            <person name="Wilson R.K."/>
            <person name="Wing R.A."/>
            <person name="Wolfner M.F."/>
            <person name="Wong A."/>
            <person name="Wong G.K."/>
            <person name="Wu C.I."/>
            <person name="Wu G."/>
            <person name="Yamamoto D."/>
            <person name="Yang H.P."/>
            <person name="Yang S.P."/>
            <person name="Yorke J.A."/>
            <person name="Yoshida K."/>
            <person name="Zdobnov E."/>
            <person name="Zhang P."/>
            <person name="Zhang Y."/>
            <person name="Zimin A.V."/>
            <person name="Baldwin J."/>
            <person name="Abdouelleil A."/>
            <person name="Abdulkadir J."/>
            <person name="Abebe A."/>
            <person name="Abera B."/>
            <person name="Abreu J."/>
            <person name="Acer S.C."/>
            <person name="Aftuck L."/>
            <person name="Alexander A."/>
            <person name="An P."/>
            <person name="Anderson E."/>
            <person name="Anderson S."/>
            <person name="Arachi H."/>
            <person name="Azer M."/>
            <person name="Bachantsang P."/>
            <person name="Barry A."/>
            <person name="Bayul T."/>
            <person name="Berlin A."/>
            <person name="Bessette D."/>
            <person name="Bloom T."/>
            <person name="Blye J."/>
            <person name="Boguslavskiy L."/>
            <person name="Bonnet C."/>
            <person name="Boukhgalter B."/>
            <person name="Bourzgui I."/>
            <person name="Brown A."/>
            <person name="Cahill P."/>
            <person name="Channer S."/>
            <person name="Cheshatsang Y."/>
            <person name="Chuda L."/>
            <person name="Citroen M."/>
            <person name="Collymore A."/>
            <person name="Cooke P."/>
            <person name="Costello M."/>
            <person name="D'Aco K."/>
            <person name="Daza R."/>
            <person name="De Haan G."/>
            <person name="DeGray S."/>
            <person name="DeMaso C."/>
            <person name="Dhargay N."/>
            <person name="Dooley K."/>
            <person name="Dooley E."/>
            <person name="Doricent M."/>
            <person name="Dorje P."/>
            <person name="Dorjee K."/>
            <person name="Dupes A."/>
            <person name="Elong R."/>
            <person name="Falk J."/>
            <person name="Farina A."/>
            <person name="Faro S."/>
            <person name="Ferguson D."/>
            <person name="Fisher S."/>
            <person name="Foley C.D."/>
            <person name="Franke A."/>
            <person name="Friedrich D."/>
            <person name="Gadbois L."/>
            <person name="Gearin G."/>
            <person name="Gearin C.R."/>
            <person name="Giannoukos G."/>
            <person name="Goode T."/>
            <person name="Graham J."/>
            <person name="Grandbois E."/>
            <person name="Grewal S."/>
            <person name="Gyaltsen K."/>
            <person name="Hafez N."/>
            <person name="Hagos B."/>
            <person name="Hall J."/>
            <person name="Henson C."/>
            <person name="Hollinger A."/>
            <person name="Honan T."/>
            <person name="Huard M.D."/>
            <person name="Hughes L."/>
            <person name="Hurhula B."/>
            <person name="Husby M.E."/>
            <person name="Kamat A."/>
            <person name="Kanga B."/>
            <person name="Kashin S."/>
            <person name="Khazanovich D."/>
            <person name="Kisner P."/>
            <person name="Lance K."/>
            <person name="Lara M."/>
            <person name="Lee W."/>
            <person name="Lennon N."/>
            <person name="Letendre F."/>
            <person name="LeVine R."/>
            <person name="Lipovsky A."/>
            <person name="Liu X."/>
            <person name="Liu J."/>
            <person name="Liu S."/>
            <person name="Lokyitsang T."/>
            <person name="Lokyitsang Y."/>
            <person name="Lubonja R."/>
            <person name="Lui A."/>
            <person name="MacDonald P."/>
            <person name="Magnisalis V."/>
            <person name="Maru K."/>
            <person name="Matthews C."/>
            <person name="McCusker W."/>
            <person name="McDonough S."/>
            <person name="Mehta T."/>
            <person name="Meldrim J."/>
            <person name="Meneus L."/>
            <person name="Mihai O."/>
            <person name="Mihalev A."/>
            <person name="Mihova T."/>
            <person name="Mittelman R."/>
            <person name="Mlenga V."/>
            <person name="Montmayeur A."/>
            <person name="Mulrain L."/>
            <person name="Navidi A."/>
            <person name="Naylor J."/>
            <person name="Negash T."/>
            <person name="Nguyen T."/>
            <person name="Nguyen N."/>
            <person name="Nicol R."/>
            <person name="Norbu C."/>
            <person name="Norbu N."/>
            <person name="Novod N."/>
            <person name="O'Neill B."/>
            <person name="Osman S."/>
            <person name="Markiewicz E."/>
            <person name="Oyono O.L."/>
            <person name="Patti C."/>
            <person name="Phunkhang P."/>
            <person name="Pierre F."/>
            <person name="Priest M."/>
            <person name="Raghuraman S."/>
            <person name="Rege F."/>
            <person name="Reyes R."/>
            <person name="Rise C."/>
            <person name="Rogov P."/>
            <person name="Ross K."/>
            <person name="Ryan E."/>
            <person name="Settipalli S."/>
            <person name="Shea T."/>
            <person name="Sherpa N."/>
            <person name="Shi L."/>
            <person name="Shih D."/>
            <person name="Sparrow T."/>
            <person name="Spaulding J."/>
            <person name="Stalker J."/>
            <person name="Stange-Thomann N."/>
            <person name="Stavropoulos S."/>
            <person name="Stone C."/>
            <person name="Strader C."/>
            <person name="Tesfaye S."/>
            <person name="Thomson T."/>
            <person name="Thoulutsang Y."/>
            <person name="Thoulutsang D."/>
            <person name="Topham K."/>
            <person name="Topping I."/>
            <person name="Tsamla T."/>
            <person name="Vassiliev H."/>
            <person name="Vo A."/>
            <person name="Wangchuk T."/>
            <person name="Wangdi T."/>
            <person name="Weiand M."/>
            <person name="Wilkinson J."/>
            <person name="Wilson A."/>
            <person name="Yadav S."/>
            <person name="Young G."/>
            <person name="Yu Q."/>
            <person name="Zembek L."/>
            <person name="Zhong D."/>
            <person name="Zimmer A."/>
            <person name="Zwirko Z."/>
            <person name="Jaffe D.B."/>
            <person name="Alvarez P."/>
            <person name="Brockman W."/>
            <person name="Butler J."/>
            <person name="Chin C."/>
            <person name="Gnerre S."/>
            <person name="Grabherr M."/>
            <person name="Kleber M."/>
            <person name="Mauceli E."/>
            <person name="MacCallum I."/>
        </authorList>
    </citation>
    <scope>NUCLEOTIDE SEQUENCE [LARGE SCALE GENOMIC DNA]</scope>
    <source>
        <strain evidence="6">Tucson 15287-2541.00</strain>
    </source>
</reference>
<accession>B4IZS3</accession>
<protein>
    <submittedName>
        <fullName evidence="5">GH15659</fullName>
    </submittedName>
</protein>
<dbReference type="STRING" id="7222.B4IZS3"/>
<dbReference type="HOGENOM" id="CLU_006842_7_0_1"/>
<dbReference type="Gene3D" id="2.40.10.10">
    <property type="entry name" value="Trypsin-like serine proteases"/>
    <property type="match status" value="1"/>
</dbReference>
<proteinExistence type="inferred from homology"/>
<dbReference type="Proteomes" id="UP000001070">
    <property type="component" value="Unassembled WGS sequence"/>
</dbReference>
<dbReference type="InterPro" id="IPR001314">
    <property type="entry name" value="Peptidase_S1A"/>
</dbReference>
<dbReference type="EMBL" id="CH916366">
    <property type="protein sequence ID" value="EDV95658.1"/>
    <property type="molecule type" value="Genomic_DNA"/>
</dbReference>
<dbReference type="OMA" id="CEKQWNK"/>
<comment type="similarity">
    <text evidence="2">Belongs to the peptidase S1 family. CLIP subfamily.</text>
</comment>
<dbReference type="InterPro" id="IPR009003">
    <property type="entry name" value="Peptidase_S1_PA"/>
</dbReference>
<dbReference type="SMR" id="B4IZS3"/>
<dbReference type="CDD" id="cd00190">
    <property type="entry name" value="Tryp_SPc"/>
    <property type="match status" value="1"/>
</dbReference>
<sequence length="273" mass="29946">MGLLVILFCLLLSPSLILSQGDLRIVSGSASKPKQFPYQVSLHCYFRNSPDAPSLCGGTIISPRWILTAAHCLQEPDTDLVKVTVTAGAVNRANKSEPGFIKMVVKEEDTIVHHLFDRNTVANDIGLIRLPNDLRLNAYVKAAKLPNPKVYNSYIGRAGVTSGWGLTARGKLTNVLQYVHVRIISNTACERKWNTFLKVARKLMLDSFLCIDSKAGLPCRGDSGGPLVLNDGSLTVVGIVSHGYDAKCEIPLPDVYTRVSNFTDWIEKHTGRL</sequence>
<evidence type="ECO:0000259" key="4">
    <source>
        <dbReference type="PROSITE" id="PS50240"/>
    </source>
</evidence>
<dbReference type="PROSITE" id="PS50240">
    <property type="entry name" value="TRYPSIN_DOM"/>
    <property type="match status" value="1"/>
</dbReference>
<feature type="domain" description="Peptidase S1" evidence="4">
    <location>
        <begin position="25"/>
        <end position="271"/>
    </location>
</feature>
<keyword evidence="1" id="KW-1015">Disulfide bond</keyword>
<dbReference type="InterPro" id="IPR018114">
    <property type="entry name" value="TRYPSIN_HIS"/>
</dbReference>
<dbReference type="InterPro" id="IPR051487">
    <property type="entry name" value="Ser/Thr_Proteases_Immune/Dev"/>
</dbReference>
<gene>
    <name evidence="5" type="primary">Dgri\GH15659</name>
    <name evidence="5" type="ORF">Dgri_GH15659</name>
</gene>
<evidence type="ECO:0000313" key="6">
    <source>
        <dbReference type="Proteomes" id="UP000001070"/>
    </source>
</evidence>
<evidence type="ECO:0000256" key="3">
    <source>
        <dbReference type="SAM" id="SignalP"/>
    </source>
</evidence>
<feature type="signal peptide" evidence="3">
    <location>
        <begin position="1"/>
        <end position="19"/>
    </location>
</feature>
<dbReference type="FunFam" id="2.40.10.10:FF:000068">
    <property type="entry name" value="transmembrane protease serine 2"/>
    <property type="match status" value="1"/>
</dbReference>
<dbReference type="SMART" id="SM00020">
    <property type="entry name" value="Tryp_SPc"/>
    <property type="match status" value="1"/>
</dbReference>
<dbReference type="InParanoid" id="B4IZS3"/>
<dbReference type="PRINTS" id="PR00722">
    <property type="entry name" value="CHYMOTRYPSIN"/>
</dbReference>
<feature type="chain" id="PRO_5002808032" evidence="3">
    <location>
        <begin position="20"/>
        <end position="273"/>
    </location>
</feature>
<dbReference type="InterPro" id="IPR001254">
    <property type="entry name" value="Trypsin_dom"/>
</dbReference>
<name>B4IZS3_DROGR</name>
<dbReference type="AlphaFoldDB" id="B4IZS3"/>
<evidence type="ECO:0000256" key="2">
    <source>
        <dbReference type="ARBA" id="ARBA00024195"/>
    </source>
</evidence>
<organism evidence="6">
    <name type="scientific">Drosophila grimshawi</name>
    <name type="common">Hawaiian fruit fly</name>
    <name type="synonym">Idiomyia grimshawi</name>
    <dbReference type="NCBI Taxonomy" id="7222"/>
    <lineage>
        <taxon>Eukaryota</taxon>
        <taxon>Metazoa</taxon>
        <taxon>Ecdysozoa</taxon>
        <taxon>Arthropoda</taxon>
        <taxon>Hexapoda</taxon>
        <taxon>Insecta</taxon>
        <taxon>Pterygota</taxon>
        <taxon>Neoptera</taxon>
        <taxon>Endopterygota</taxon>
        <taxon>Diptera</taxon>
        <taxon>Brachycera</taxon>
        <taxon>Muscomorpha</taxon>
        <taxon>Ephydroidea</taxon>
        <taxon>Drosophilidae</taxon>
        <taxon>Drosophila</taxon>
        <taxon>Hawaiian Drosophila</taxon>
    </lineage>
</organism>
<evidence type="ECO:0000313" key="5">
    <source>
        <dbReference type="EMBL" id="EDV95658.1"/>
    </source>
</evidence>
<dbReference type="KEGG" id="dgr:6557956"/>
<dbReference type="MEROPS" id="S01.B17"/>
<evidence type="ECO:0000256" key="1">
    <source>
        <dbReference type="ARBA" id="ARBA00023157"/>
    </source>
</evidence>
<dbReference type="Pfam" id="PF00089">
    <property type="entry name" value="Trypsin"/>
    <property type="match status" value="1"/>
</dbReference>
<dbReference type="InterPro" id="IPR043504">
    <property type="entry name" value="Peptidase_S1_PA_chymotrypsin"/>
</dbReference>
<dbReference type="PANTHER" id="PTHR24256">
    <property type="entry name" value="TRYPTASE-RELATED"/>
    <property type="match status" value="1"/>
</dbReference>
<dbReference type="eggNOG" id="KOG3627">
    <property type="taxonomic scope" value="Eukaryota"/>
</dbReference>
<keyword evidence="3" id="KW-0732">Signal</keyword>
<dbReference type="PhylomeDB" id="B4IZS3"/>